<dbReference type="SUPFAM" id="SSF49265">
    <property type="entry name" value="Fibronectin type III"/>
    <property type="match status" value="1"/>
</dbReference>
<dbReference type="Gene3D" id="2.60.40.290">
    <property type="match status" value="1"/>
</dbReference>
<dbReference type="InterPro" id="IPR042279">
    <property type="entry name" value="Pep_M60_3"/>
</dbReference>
<dbReference type="PANTHER" id="PTHR15730:SF5">
    <property type="entry name" value="SI:CH211-210B2.2-RELATED"/>
    <property type="match status" value="1"/>
</dbReference>
<keyword evidence="2" id="KW-0326">Glycosidase</keyword>
<organism evidence="8 9">
    <name type="scientific">Curtobacterium salicis</name>
    <dbReference type="NCBI Taxonomy" id="1779862"/>
    <lineage>
        <taxon>Bacteria</taxon>
        <taxon>Bacillati</taxon>
        <taxon>Actinomycetota</taxon>
        <taxon>Actinomycetes</taxon>
        <taxon>Micrococcales</taxon>
        <taxon>Microbacteriaceae</taxon>
        <taxon>Curtobacterium</taxon>
    </lineage>
</organism>
<dbReference type="Gene3D" id="1.10.390.30">
    <property type="entry name" value="Peptidase M60, enhancin-like domain 3"/>
    <property type="match status" value="1"/>
</dbReference>
<keyword evidence="9" id="KW-1185">Reference proteome</keyword>
<dbReference type="InterPro" id="IPR013783">
    <property type="entry name" value="Ig-like_fold"/>
</dbReference>
<accession>A0ABX0T7F0</accession>
<evidence type="ECO:0000313" key="8">
    <source>
        <dbReference type="EMBL" id="NII40386.1"/>
    </source>
</evidence>
<feature type="domain" description="Fibronectin type-III" evidence="6">
    <location>
        <begin position="182"/>
        <end position="273"/>
    </location>
</feature>
<dbReference type="InterPro" id="IPR008965">
    <property type="entry name" value="CBM2/CBM3_carb-bd_dom_sf"/>
</dbReference>
<dbReference type="InterPro" id="IPR003961">
    <property type="entry name" value="FN3_dom"/>
</dbReference>
<dbReference type="EMBL" id="JAAOYO010000002">
    <property type="protein sequence ID" value="NII40386.1"/>
    <property type="molecule type" value="Genomic_DNA"/>
</dbReference>
<dbReference type="InterPro" id="IPR036116">
    <property type="entry name" value="FN3_sf"/>
</dbReference>
<dbReference type="InterPro" id="IPR004954">
    <property type="entry name" value="Mucin-bd"/>
</dbReference>
<dbReference type="SMART" id="SM00060">
    <property type="entry name" value="FN3"/>
    <property type="match status" value="1"/>
</dbReference>
<feature type="compositionally biased region" description="Acidic residues" evidence="4">
    <location>
        <begin position="155"/>
        <end position="180"/>
    </location>
</feature>
<evidence type="ECO:0000259" key="7">
    <source>
        <dbReference type="PROSITE" id="PS51723"/>
    </source>
</evidence>
<feature type="signal peptide" evidence="5">
    <location>
        <begin position="1"/>
        <end position="27"/>
    </location>
</feature>
<dbReference type="CDD" id="cd00063">
    <property type="entry name" value="FN3"/>
    <property type="match status" value="1"/>
</dbReference>
<keyword evidence="1" id="KW-0378">Hydrolase</keyword>
<dbReference type="Gene3D" id="2.60.120.1250">
    <property type="entry name" value="Peptidase M60, enhancin-like domain 1"/>
    <property type="match status" value="1"/>
</dbReference>
<evidence type="ECO:0000256" key="3">
    <source>
        <dbReference type="ARBA" id="ARBA00023326"/>
    </source>
</evidence>
<evidence type="ECO:0000256" key="5">
    <source>
        <dbReference type="SAM" id="SignalP"/>
    </source>
</evidence>
<proteinExistence type="predicted"/>
<dbReference type="Pfam" id="PF13402">
    <property type="entry name" value="Peptidase_M60"/>
    <property type="match status" value="1"/>
</dbReference>
<evidence type="ECO:0000256" key="1">
    <source>
        <dbReference type="ARBA" id="ARBA00022801"/>
    </source>
</evidence>
<evidence type="ECO:0008006" key="10">
    <source>
        <dbReference type="Google" id="ProtNLM"/>
    </source>
</evidence>
<dbReference type="PANTHER" id="PTHR15730">
    <property type="entry name" value="EXPERIMENTAL AUTOIMMUNE PROSTATITIS ANTIGEN 2-RELATED"/>
    <property type="match status" value="1"/>
</dbReference>
<dbReference type="InterPro" id="IPR012291">
    <property type="entry name" value="CBM2_carb-bd_dom_sf"/>
</dbReference>
<dbReference type="Proteomes" id="UP001318300">
    <property type="component" value="Unassembled WGS sequence"/>
</dbReference>
<feature type="region of interest" description="Disordered" evidence="4">
    <location>
        <begin position="153"/>
        <end position="191"/>
    </location>
</feature>
<protein>
    <recommendedName>
        <fullName evidence="10">Peptidase M60 domain-containing protein</fullName>
    </recommendedName>
</protein>
<evidence type="ECO:0000259" key="6">
    <source>
        <dbReference type="PROSITE" id="PS50853"/>
    </source>
</evidence>
<dbReference type="InterPro" id="IPR051244">
    <property type="entry name" value="TCAF"/>
</dbReference>
<dbReference type="SUPFAM" id="SSF49384">
    <property type="entry name" value="Carbohydrate-binding domain"/>
    <property type="match status" value="1"/>
</dbReference>
<gene>
    <name evidence="8" type="ORF">E9228_001022</name>
</gene>
<dbReference type="SMART" id="SM01276">
    <property type="entry name" value="M60-like"/>
    <property type="match status" value="1"/>
</dbReference>
<keyword evidence="3" id="KW-0624">Polysaccharide degradation</keyword>
<keyword evidence="3" id="KW-0119">Carbohydrate metabolism</keyword>
<feature type="chain" id="PRO_5045067081" description="Peptidase M60 domain-containing protein" evidence="5">
    <location>
        <begin position="28"/>
        <end position="913"/>
    </location>
</feature>
<dbReference type="Gene3D" id="3.40.390.80">
    <property type="entry name" value="Peptidase M60, enhancin-like domain 2"/>
    <property type="match status" value="1"/>
</dbReference>
<dbReference type="PROSITE" id="PS50853">
    <property type="entry name" value="FN3"/>
    <property type="match status" value="1"/>
</dbReference>
<dbReference type="Gene3D" id="2.60.40.10">
    <property type="entry name" value="Immunoglobulins"/>
    <property type="match status" value="1"/>
</dbReference>
<dbReference type="PROSITE" id="PS51723">
    <property type="entry name" value="PEPTIDASE_M60"/>
    <property type="match status" value="1"/>
</dbReference>
<feature type="domain" description="Peptidase M60" evidence="7">
    <location>
        <begin position="309"/>
        <end position="611"/>
    </location>
</feature>
<sequence>MQSRPHRRHRAAALPALATVLAGSVLLADPAAAAAAAATRAVPAAEAGSVSAALEVSSSTPWYTSGQFVVRNTGDTAAGWQLRFRVSGGTFENWASWTADTAQDGDLVTITAKPGQELAPGATANLSFGMNGDGTAVPSLTACSIDGLEVAGCTPDEELEPEPEPDPEPDPDPGVPDEDTVAPGTVPGFGGEAVDAHAVRLHWDAATDDRGVDSYVVTRDGAAPVRVGGDVREARIADLPAGTSHTFTVTAVDAVGNVGPGATTTVATPSVPAPPQHLVVEADHSVVPVRALGDAEAARRAEGRRFRHAAHEPTGRYVNAGETITVTVPDGVSGLVARFGLYGVYAGINGGQDVGTREVALQPGKHTLQVPLSGPVQVRDTGAEGARTTTVRIDGGDAMATFVEGETTESQFAERMAATRAPIVELVGENVLVQVQRPVAQRWLLNAGIAVGPRIRMMERFVTKTDRVFGLDRAATGAAHRADQRVLVVNPDSGGGYASATNDRITFQNATGAMQDLLSKRPADQWGFWHEVGHTYQPDWMNWAGLGEVSVNVFSLANQEHLTPGENRLDDAATRAKVAAYFAKPQADRNHDHLDLWARLLMFDQLRRAYGDDVYARMAQQFRVDRALGGSVPASSDTAARKQQFALVAAQVTDRDLSGFFDAWGLGLTDETRAAMADRPDPAFDLTTNHDRRTDRTDRTVSYSVPSGTLSVSGTATYGQRTAGGSLTVDVRPDAGVTRGRMVLQTSALGTATGSVLAELRTSDGTPDVLRADVDVRRGTMVQYRGLGDAVVAELVLDPGSGSLWVRKADAVPTAHPNFSSRYAGARVVAADGTPVADGWMRGVETAGAFAARFGEVEVSDGQYLVLDHLEPKNRLLRWSAGTELAKDTAQQQAFRIEDGALVPVPLSSVPHS</sequence>
<dbReference type="RefSeq" id="WP_166779530.1">
    <property type="nucleotide sequence ID" value="NZ_JAAOYO010000002.1"/>
</dbReference>
<comment type="caution">
    <text evidence="8">The sequence shown here is derived from an EMBL/GenBank/DDBJ whole genome shotgun (WGS) entry which is preliminary data.</text>
</comment>
<keyword evidence="5" id="KW-0732">Signal</keyword>
<dbReference type="Pfam" id="PF03272">
    <property type="entry name" value="Mucin_bdg"/>
    <property type="match status" value="1"/>
</dbReference>
<evidence type="ECO:0000256" key="4">
    <source>
        <dbReference type="SAM" id="MobiDB-lite"/>
    </source>
</evidence>
<evidence type="ECO:0000256" key="2">
    <source>
        <dbReference type="ARBA" id="ARBA00023295"/>
    </source>
</evidence>
<reference evidence="8 9" key="1">
    <citation type="submission" date="2020-03" db="EMBL/GenBank/DDBJ databases">
        <title>Above-ground endophytic microbial communities from plants in different locations in the United States.</title>
        <authorList>
            <person name="Frank C."/>
        </authorList>
    </citation>
    <scope>NUCLEOTIDE SEQUENCE [LARGE SCALE GENOMIC DNA]</scope>
    <source>
        <strain evidence="8 9">WW7</strain>
    </source>
</reference>
<evidence type="ECO:0000313" key="9">
    <source>
        <dbReference type="Proteomes" id="UP001318300"/>
    </source>
</evidence>
<name>A0ABX0T7F0_9MICO</name>
<dbReference type="InterPro" id="IPR031161">
    <property type="entry name" value="Peptidase_M60_dom"/>
</dbReference>